<dbReference type="InterPro" id="IPR043137">
    <property type="entry name" value="GGT_ssub_C"/>
</dbReference>
<evidence type="ECO:0000256" key="1">
    <source>
        <dbReference type="ARBA" id="ARBA00009381"/>
    </source>
</evidence>
<name>A0A8A4TPS6_SULCO</name>
<evidence type="ECO:0000256" key="2">
    <source>
        <dbReference type="ARBA" id="ARBA00022679"/>
    </source>
</evidence>
<protein>
    <submittedName>
        <fullName evidence="5">Gamma-glutamyltransferase</fullName>
    </submittedName>
</protein>
<evidence type="ECO:0000256" key="3">
    <source>
        <dbReference type="ARBA" id="ARBA00022801"/>
    </source>
</evidence>
<keyword evidence="3" id="KW-0378">Hydrolase</keyword>
<dbReference type="SUPFAM" id="SSF56235">
    <property type="entry name" value="N-terminal nucleophile aminohydrolases (Ntn hydrolases)"/>
    <property type="match status" value="1"/>
</dbReference>
<dbReference type="Pfam" id="PF01019">
    <property type="entry name" value="G_glu_transpept"/>
    <property type="match status" value="1"/>
</dbReference>
<gene>
    <name evidence="5" type="ORF">J3U87_05840</name>
</gene>
<evidence type="ECO:0000313" key="5">
    <source>
        <dbReference type="EMBL" id="QTD51976.1"/>
    </source>
</evidence>
<sequence>MIATGNRFTAEAGAEMYALGGNAVDAAVAAAFAVIVAEMVVSNIGAGGYGMVFDPKQETNQGITYDFFSTMPSGDVDCDLDFRKVLIDFGGDKQPFFIGRASTAVPGVVAGLCRMAREQGTLPLSTLMTPAIRLAGEGYPVEPMIAYVLDLLIPIYSDTPRLKALFQSGDRFAKVGDRLRFRELAETLEQISALGDGYYYRGALAEAIVDDHRRQGGLIRAKDLDRYEVVESRPIRVSYRGHEVLLPPPSSVGGVLVAFSLRLLDSVSLRGLEPGRFEICRILAHVMLLTNLARHSWDRGVSEECARVEAFLDDDFVLPYCERLAAILAGRMPPPNEPLSPQGPSSTTHISAIDADGMAVSVTTSAGEAAGYLVGDTGMILNNMLGEQDLNPLGFHRFPAGKRMNSMMCPIVVLSRGRPVLAVGSAGSNRLRSAIMQSVVNAIDFGLPLEEVVNRPRVHFENGILQMEHGFDAAVVERLRADGFRVNAWEERNLYFGGVQAVSLRDGRLEGAGDPRRGGHCCIV</sequence>
<proteinExistence type="inferred from homology"/>
<dbReference type="InterPro" id="IPR051792">
    <property type="entry name" value="GGT_bact"/>
</dbReference>
<organism evidence="5 6">
    <name type="scientific">Sulfidibacter corallicola</name>
    <dbReference type="NCBI Taxonomy" id="2818388"/>
    <lineage>
        <taxon>Bacteria</taxon>
        <taxon>Pseudomonadati</taxon>
        <taxon>Acidobacteriota</taxon>
        <taxon>Holophagae</taxon>
        <taxon>Acanthopleuribacterales</taxon>
        <taxon>Acanthopleuribacteraceae</taxon>
        <taxon>Sulfidibacter</taxon>
    </lineage>
</organism>
<evidence type="ECO:0000313" key="6">
    <source>
        <dbReference type="Proteomes" id="UP000663929"/>
    </source>
</evidence>
<evidence type="ECO:0000256" key="4">
    <source>
        <dbReference type="ARBA" id="ARBA00023145"/>
    </source>
</evidence>
<keyword evidence="4" id="KW-0865">Zymogen</keyword>
<dbReference type="RefSeq" id="WP_237382087.1">
    <property type="nucleotide sequence ID" value="NZ_CP071793.1"/>
</dbReference>
<reference evidence="5" key="1">
    <citation type="submission" date="2021-03" db="EMBL/GenBank/DDBJ databases">
        <title>Acanthopleuribacteraceae sp. M133.</title>
        <authorList>
            <person name="Wang G."/>
        </authorList>
    </citation>
    <scope>NUCLEOTIDE SEQUENCE</scope>
    <source>
        <strain evidence="5">M133</strain>
    </source>
</reference>
<keyword evidence="2" id="KW-0808">Transferase</keyword>
<dbReference type="GO" id="GO:0016787">
    <property type="term" value="F:hydrolase activity"/>
    <property type="evidence" value="ECO:0007669"/>
    <property type="project" value="UniProtKB-KW"/>
</dbReference>
<dbReference type="InterPro" id="IPR029055">
    <property type="entry name" value="Ntn_hydrolases_N"/>
</dbReference>
<dbReference type="EMBL" id="CP071793">
    <property type="protein sequence ID" value="QTD51976.1"/>
    <property type="molecule type" value="Genomic_DNA"/>
</dbReference>
<dbReference type="Gene3D" id="3.60.20.40">
    <property type="match status" value="1"/>
</dbReference>
<dbReference type="PANTHER" id="PTHR43199:SF1">
    <property type="entry name" value="GLUTATHIONE HYDROLASE PROENZYME"/>
    <property type="match status" value="1"/>
</dbReference>
<dbReference type="GO" id="GO:0016740">
    <property type="term" value="F:transferase activity"/>
    <property type="evidence" value="ECO:0007669"/>
    <property type="project" value="UniProtKB-KW"/>
</dbReference>
<dbReference type="AlphaFoldDB" id="A0A8A4TPS6"/>
<dbReference type="PRINTS" id="PR01210">
    <property type="entry name" value="GGTRANSPTASE"/>
</dbReference>
<keyword evidence="6" id="KW-1185">Reference proteome</keyword>
<dbReference type="Proteomes" id="UP000663929">
    <property type="component" value="Chromosome"/>
</dbReference>
<accession>A0A8A4TPS6</accession>
<dbReference type="KEGG" id="scor:J3U87_05840"/>
<dbReference type="PANTHER" id="PTHR43199">
    <property type="entry name" value="GLUTATHIONE HYDROLASE"/>
    <property type="match status" value="1"/>
</dbReference>
<comment type="similarity">
    <text evidence="1">Belongs to the gamma-glutamyltransferase family.</text>
</comment>